<protein>
    <submittedName>
        <fullName evidence="1">Uncharacterized protein</fullName>
    </submittedName>
</protein>
<evidence type="ECO:0000313" key="1">
    <source>
        <dbReference type="Ensembl" id="ENSCCNP00000025178.1"/>
    </source>
</evidence>
<proteinExistence type="predicted"/>
<dbReference type="Ensembl" id="ENSCCNT00000032037.1">
    <property type="protein sequence ID" value="ENSCCNP00000025178.1"/>
    <property type="gene ID" value="ENSCCNG00000024574.1"/>
</dbReference>
<reference evidence="1" key="1">
    <citation type="submission" date="2023-09" db="UniProtKB">
        <authorList>
            <consortium name="Ensembl"/>
        </authorList>
    </citation>
    <scope>IDENTIFICATION</scope>
</reference>
<dbReference type="AlphaFoldDB" id="A0A8C0XES8"/>
<organism evidence="1">
    <name type="scientific">Castor canadensis</name>
    <name type="common">American beaver</name>
    <dbReference type="NCBI Taxonomy" id="51338"/>
    <lineage>
        <taxon>Eukaryota</taxon>
        <taxon>Metazoa</taxon>
        <taxon>Chordata</taxon>
        <taxon>Craniata</taxon>
        <taxon>Vertebrata</taxon>
        <taxon>Euteleostomi</taxon>
        <taxon>Mammalia</taxon>
        <taxon>Eutheria</taxon>
        <taxon>Euarchontoglires</taxon>
        <taxon>Glires</taxon>
        <taxon>Rodentia</taxon>
        <taxon>Castorimorpha</taxon>
        <taxon>Castoridae</taxon>
        <taxon>Castor</taxon>
    </lineage>
</organism>
<sequence length="69" mass="7792">MSQVLFQQLVPLQVKCKDSMPPHGSSVKTSALLHYSVLSSQLIFLKHSVSLSIFLFTNLLDIPVHDRRD</sequence>
<name>A0A8C0XES8_CASCN</name>
<accession>A0A8C0XES8</accession>